<organism evidence="6 7">
    <name type="scientific">Lecanosticta acicola</name>
    <dbReference type="NCBI Taxonomy" id="111012"/>
    <lineage>
        <taxon>Eukaryota</taxon>
        <taxon>Fungi</taxon>
        <taxon>Dikarya</taxon>
        <taxon>Ascomycota</taxon>
        <taxon>Pezizomycotina</taxon>
        <taxon>Dothideomycetes</taxon>
        <taxon>Dothideomycetidae</taxon>
        <taxon>Mycosphaerellales</taxon>
        <taxon>Mycosphaerellaceae</taxon>
        <taxon>Lecanosticta</taxon>
    </lineage>
</organism>
<protein>
    <submittedName>
        <fullName evidence="6">SGT1 A</fullName>
    </submittedName>
</protein>
<evidence type="ECO:0000256" key="2">
    <source>
        <dbReference type="PROSITE-ProRule" id="PRU00339"/>
    </source>
</evidence>
<feature type="compositionally biased region" description="Basic and acidic residues" evidence="3">
    <location>
        <begin position="397"/>
        <end position="407"/>
    </location>
</feature>
<dbReference type="PROSITE" id="PS50005">
    <property type="entry name" value="TPR"/>
    <property type="match status" value="1"/>
</dbReference>
<keyword evidence="2" id="KW-0802">TPR repeat</keyword>
<feature type="domain" description="SGS" evidence="4">
    <location>
        <begin position="301"/>
        <end position="398"/>
    </location>
</feature>
<evidence type="ECO:0000313" key="6">
    <source>
        <dbReference type="EMBL" id="CAK4033142.1"/>
    </source>
</evidence>
<evidence type="ECO:0000256" key="3">
    <source>
        <dbReference type="SAM" id="MobiDB-lite"/>
    </source>
</evidence>
<dbReference type="InterPro" id="IPR019734">
    <property type="entry name" value="TPR_rpt"/>
</dbReference>
<keyword evidence="7" id="KW-1185">Reference proteome</keyword>
<dbReference type="SUPFAM" id="SSF48452">
    <property type="entry name" value="TPR-like"/>
    <property type="match status" value="1"/>
</dbReference>
<gene>
    <name evidence="6" type="ORF">LECACI_7A008300</name>
</gene>
<dbReference type="PANTHER" id="PTHR45862">
    <property type="entry name" value="PROTEIN SGT1 HOMOLOG"/>
    <property type="match status" value="1"/>
</dbReference>
<feature type="region of interest" description="Disordered" evidence="3">
    <location>
        <begin position="291"/>
        <end position="407"/>
    </location>
</feature>
<dbReference type="Proteomes" id="UP001296104">
    <property type="component" value="Unassembled WGS sequence"/>
</dbReference>
<feature type="repeat" description="TPR" evidence="2">
    <location>
        <begin position="2"/>
        <end position="35"/>
    </location>
</feature>
<dbReference type="Gene3D" id="2.60.40.790">
    <property type="match status" value="1"/>
</dbReference>
<dbReference type="InterPro" id="IPR008978">
    <property type="entry name" value="HSP20-like_chaperone"/>
</dbReference>
<dbReference type="SUPFAM" id="SSF49764">
    <property type="entry name" value="HSP20-like chaperones"/>
    <property type="match status" value="1"/>
</dbReference>
<dbReference type="Pfam" id="PF04969">
    <property type="entry name" value="CS"/>
    <property type="match status" value="1"/>
</dbReference>
<dbReference type="CDD" id="cd06466">
    <property type="entry name" value="p23_CS_SGT1_like"/>
    <property type="match status" value="1"/>
</dbReference>
<dbReference type="GO" id="GO:0051087">
    <property type="term" value="F:protein-folding chaperone binding"/>
    <property type="evidence" value="ECO:0007669"/>
    <property type="project" value="InterPro"/>
</dbReference>
<comment type="caution">
    <text evidence="6">The sequence shown here is derived from an EMBL/GenBank/DDBJ whole genome shotgun (WGS) entry which is preliminary data.</text>
</comment>
<feature type="compositionally biased region" description="Polar residues" evidence="3">
    <location>
        <begin position="152"/>
        <end position="162"/>
    </location>
</feature>
<dbReference type="InterPro" id="IPR007052">
    <property type="entry name" value="CS_dom"/>
</dbReference>
<dbReference type="InterPro" id="IPR011990">
    <property type="entry name" value="TPR-like_helical_dom_sf"/>
</dbReference>
<feature type="compositionally biased region" description="Basic and acidic residues" evidence="3">
    <location>
        <begin position="125"/>
        <end position="150"/>
    </location>
</feature>
<reference evidence="6" key="1">
    <citation type="submission" date="2023-11" db="EMBL/GenBank/DDBJ databases">
        <authorList>
            <person name="Alioto T."/>
            <person name="Alioto T."/>
            <person name="Gomez Garrido J."/>
        </authorList>
    </citation>
    <scope>NUCLEOTIDE SEQUENCE</scope>
</reference>
<evidence type="ECO:0000313" key="7">
    <source>
        <dbReference type="Proteomes" id="UP001296104"/>
    </source>
</evidence>
<feature type="region of interest" description="Disordered" evidence="3">
    <location>
        <begin position="125"/>
        <end position="171"/>
    </location>
</feature>
<feature type="domain" description="CS" evidence="5">
    <location>
        <begin position="176"/>
        <end position="267"/>
    </location>
</feature>
<comment type="similarity">
    <text evidence="1">Belongs to the SGT1 family.</text>
</comment>
<evidence type="ECO:0000259" key="5">
    <source>
        <dbReference type="PROSITE" id="PS51203"/>
    </source>
</evidence>
<proteinExistence type="inferred from homology"/>
<dbReference type="EMBL" id="CAVMBE010000078">
    <property type="protein sequence ID" value="CAK4033142.1"/>
    <property type="molecule type" value="Genomic_DNA"/>
</dbReference>
<name>A0AAI9EE67_9PEZI</name>
<sequence length="407" mass="44754">MSAAAAGRGKAALDSSDFEEAIKQYTAAIKESPTSPDFYNQRSTANLRAGRLDEALADADQAVLNANKRAKKEAIVESQFRRGVALYKLERYADAEFLFNIVKGLDPKHKSVDMWITKTGMELKKSTNPDDKHVTVKETPDLGSEDRKPADTNGTFSTSVNPPATAAPVVSSQTPADKIRWEWYQNSENIYFTLLVKGAPKEKTNLEITERSLNISFPLVSGSSYDLTLEPLFAPVIPGKCITRVMPSKIEIILIKATPGQKWAKFESEETVANKADSDAAEKDDPVKRAVFSESKASAPAYPTSSKNGPKDWDKISKELRVPDGGSLQDDDDYEGGDEGNHFFNKLFKNADPDTRRAMMKSYTESNGTALSTNWDEVSKGPVPVSPPDGMEAKPWTQERTKSGQQS</sequence>
<dbReference type="Pfam" id="PF05002">
    <property type="entry name" value="SGS"/>
    <property type="match status" value="1"/>
</dbReference>
<evidence type="ECO:0000259" key="4">
    <source>
        <dbReference type="PROSITE" id="PS51048"/>
    </source>
</evidence>
<dbReference type="InterPro" id="IPR007699">
    <property type="entry name" value="SGS_dom"/>
</dbReference>
<feature type="compositionally biased region" description="Basic and acidic residues" evidence="3">
    <location>
        <begin position="309"/>
        <end position="322"/>
    </location>
</feature>
<evidence type="ECO:0000256" key="1">
    <source>
        <dbReference type="ARBA" id="ARBA00008509"/>
    </source>
</evidence>
<dbReference type="SMART" id="SM00028">
    <property type="entry name" value="TPR"/>
    <property type="match status" value="3"/>
</dbReference>
<feature type="compositionally biased region" description="Polar residues" evidence="3">
    <location>
        <begin position="363"/>
        <end position="376"/>
    </location>
</feature>
<dbReference type="AlphaFoldDB" id="A0AAI9EE67"/>
<accession>A0AAI9EE67</accession>
<dbReference type="PROSITE" id="PS51203">
    <property type="entry name" value="CS"/>
    <property type="match status" value="1"/>
</dbReference>
<dbReference type="InterPro" id="IPR044563">
    <property type="entry name" value="Sgt1-like"/>
</dbReference>
<dbReference type="Gene3D" id="1.25.40.10">
    <property type="entry name" value="Tetratricopeptide repeat domain"/>
    <property type="match status" value="1"/>
</dbReference>
<feature type="compositionally biased region" description="Acidic residues" evidence="3">
    <location>
        <begin position="329"/>
        <end position="338"/>
    </location>
</feature>
<dbReference type="Pfam" id="PF13432">
    <property type="entry name" value="TPR_16"/>
    <property type="match status" value="1"/>
</dbReference>
<dbReference type="PROSITE" id="PS51048">
    <property type="entry name" value="SGS"/>
    <property type="match status" value="1"/>
</dbReference>